<dbReference type="InterPro" id="IPR038136">
    <property type="entry name" value="CofD-like_dom_sf"/>
</dbReference>
<gene>
    <name evidence="3" type="primary">cofD</name>
    <name evidence="3" type="ordered locus">OCA5_c29530</name>
</gene>
<organism evidence="3 4">
    <name type="scientific">Afipia carboxidovorans (strain ATCC 49405 / DSM 1227 / KCTC 32145 / OM5)</name>
    <name type="common">Oligotropha carboxidovorans</name>
    <dbReference type="NCBI Taxonomy" id="504832"/>
    <lineage>
        <taxon>Bacteria</taxon>
        <taxon>Pseudomonadati</taxon>
        <taxon>Pseudomonadota</taxon>
        <taxon>Alphaproteobacteria</taxon>
        <taxon>Hyphomicrobiales</taxon>
        <taxon>Nitrobacteraceae</taxon>
        <taxon>Afipia</taxon>
    </lineage>
</organism>
<dbReference type="EMBL" id="CP002826">
    <property type="protein sequence ID" value="AEI07644.1"/>
    <property type="molecule type" value="Genomic_DNA"/>
</dbReference>
<dbReference type="PANTHER" id="PTHR43007">
    <property type="entry name" value="2-PHOSPHO-L-LACTATE TRANSFERASE"/>
    <property type="match status" value="1"/>
</dbReference>
<name>F8BXW5_AFIC5</name>
<reference evidence="3 4" key="1">
    <citation type="journal article" date="2011" name="J. Bacteriol.">
        <title>Complete genome sequences of the chemolithoautotrophic Oligotropha carboxidovorans strains OM4 and OM5.</title>
        <authorList>
            <person name="Volland S."/>
            <person name="Rachinger M."/>
            <person name="Strittmatter A."/>
            <person name="Daniel R."/>
            <person name="Gottschalk G."/>
            <person name="Meyer O."/>
        </authorList>
    </citation>
    <scope>NUCLEOTIDE SEQUENCE [LARGE SCALE GENOMIC DNA]</scope>
    <source>
        <strain evidence="4">ATCC 49405 / DSM 1227 / KCTC 32145 / OM5</strain>
    </source>
</reference>
<dbReference type="GO" id="GO:0000287">
    <property type="term" value="F:magnesium ion binding"/>
    <property type="evidence" value="ECO:0007669"/>
    <property type="project" value="InterPro"/>
</dbReference>
<dbReference type="SUPFAM" id="SSF142338">
    <property type="entry name" value="CofD-like"/>
    <property type="match status" value="1"/>
</dbReference>
<dbReference type="PATRIC" id="fig|504832.7.peg.3116"/>
<evidence type="ECO:0000256" key="2">
    <source>
        <dbReference type="ARBA" id="ARBA00022842"/>
    </source>
</evidence>
<protein>
    <submittedName>
        <fullName evidence="3">LPPG:FO 2-phospho-L-lactate transferase CofD</fullName>
        <ecNumber evidence="3">2.7.8.-</ecNumber>
    </submittedName>
</protein>
<dbReference type="NCBIfam" id="TIGR01819">
    <property type="entry name" value="F420_cofD"/>
    <property type="match status" value="1"/>
</dbReference>
<evidence type="ECO:0000313" key="4">
    <source>
        <dbReference type="Proteomes" id="UP000007730"/>
    </source>
</evidence>
<evidence type="ECO:0000313" key="3">
    <source>
        <dbReference type="EMBL" id="AEI07644.1"/>
    </source>
</evidence>
<dbReference type="PANTHER" id="PTHR43007:SF1">
    <property type="entry name" value="2-PHOSPHO-L-LACTATE TRANSFERASE"/>
    <property type="match status" value="1"/>
</dbReference>
<accession>F8BXW5</accession>
<dbReference type="Gene3D" id="1.10.8.240">
    <property type="entry name" value="CofD-like domain"/>
    <property type="match status" value="1"/>
</dbReference>
<keyword evidence="1 3" id="KW-0808">Transferase</keyword>
<dbReference type="STRING" id="504832.OCA5_c29530"/>
<dbReference type="eggNOG" id="COG0391">
    <property type="taxonomic scope" value="Bacteria"/>
</dbReference>
<dbReference type="GO" id="GO:0043743">
    <property type="term" value="F:LPPG:FO 2-phospho-L-lactate transferase activity"/>
    <property type="evidence" value="ECO:0007669"/>
    <property type="project" value="InterPro"/>
</dbReference>
<dbReference type="Gene3D" id="3.40.50.10680">
    <property type="entry name" value="CofD-like domains"/>
    <property type="match status" value="1"/>
</dbReference>
<sequence length="324" mass="34919">MHIPREEGRVVALCGGVGGAKLAFGLQKVLGSKLHVVINMADDFEHLGLHISPDLDTVLYTLGGLNDRQRGWGRADESWNFMEAIGQIGGETWFALGDRDLALHVERTRRLANGESLTQIVQDIARNFGITAHLWPVTDDPVRTVVVTPEEELAFQRYFVALRCEPAVRAIRFDGAESARLAKGVRDALQSEGLRMIIICPSNPFLSIDPILAAPGLREALRAADVPIVAVSPLVAGQAVKGPTRKIMDELQVEATTASIAAHYGDLIDGLVIDVGDVAEGAALSVAVHAAPTLMTDDESKIELARNVLAFGDALARTARKETR</sequence>
<dbReference type="HOGENOM" id="CLU_055795_0_0_5"/>
<keyword evidence="2" id="KW-0460">Magnesium</keyword>
<dbReference type="CDD" id="cd07186">
    <property type="entry name" value="CofD_like"/>
    <property type="match status" value="1"/>
</dbReference>
<dbReference type="AlphaFoldDB" id="F8BXW5"/>
<proteinExistence type="inferred from homology"/>
<dbReference type="InterPro" id="IPR002882">
    <property type="entry name" value="CofD"/>
</dbReference>
<dbReference type="InterPro" id="IPR010115">
    <property type="entry name" value="FbiA/CofD"/>
</dbReference>
<dbReference type="Pfam" id="PF01933">
    <property type="entry name" value="CofD"/>
    <property type="match status" value="1"/>
</dbReference>
<keyword evidence="4" id="KW-1185">Reference proteome</keyword>
<dbReference type="HAMAP" id="MF_01257">
    <property type="entry name" value="CofD"/>
    <property type="match status" value="1"/>
</dbReference>
<dbReference type="EC" id="2.7.8.-" evidence="3"/>
<evidence type="ECO:0000256" key="1">
    <source>
        <dbReference type="ARBA" id="ARBA00022679"/>
    </source>
</evidence>
<dbReference type="Proteomes" id="UP000007730">
    <property type="component" value="Chromosome"/>
</dbReference>
<dbReference type="KEGG" id="ocg:OCA5_c29530"/>